<accession>A0A9X2GJR3</accession>
<protein>
    <submittedName>
        <fullName evidence="6">MFS family permease</fullName>
    </submittedName>
</protein>
<dbReference type="InterPro" id="IPR051788">
    <property type="entry name" value="MFS_Transporter"/>
</dbReference>
<dbReference type="InterPro" id="IPR036259">
    <property type="entry name" value="MFS_trans_sf"/>
</dbReference>
<name>A0A9X2GJR3_9ACTN</name>
<dbReference type="Gene3D" id="1.20.1250.20">
    <property type="entry name" value="MFS general substrate transporter like domains"/>
    <property type="match status" value="1"/>
</dbReference>
<dbReference type="Pfam" id="PF07690">
    <property type="entry name" value="MFS_1"/>
    <property type="match status" value="1"/>
</dbReference>
<feature type="transmembrane region" description="Helical" evidence="5">
    <location>
        <begin position="72"/>
        <end position="90"/>
    </location>
</feature>
<evidence type="ECO:0000256" key="5">
    <source>
        <dbReference type="SAM" id="Phobius"/>
    </source>
</evidence>
<feature type="transmembrane region" description="Helical" evidence="5">
    <location>
        <begin position="160"/>
        <end position="181"/>
    </location>
</feature>
<evidence type="ECO:0000256" key="3">
    <source>
        <dbReference type="ARBA" id="ARBA00022989"/>
    </source>
</evidence>
<feature type="transmembrane region" description="Helical" evidence="5">
    <location>
        <begin position="234"/>
        <end position="254"/>
    </location>
</feature>
<feature type="transmembrane region" description="Helical" evidence="5">
    <location>
        <begin position="96"/>
        <end position="120"/>
    </location>
</feature>
<evidence type="ECO:0000256" key="4">
    <source>
        <dbReference type="ARBA" id="ARBA00023136"/>
    </source>
</evidence>
<keyword evidence="7" id="KW-1185">Reference proteome</keyword>
<gene>
    <name evidence="6" type="ORF">HD597_007176</name>
</gene>
<evidence type="ECO:0000256" key="1">
    <source>
        <dbReference type="ARBA" id="ARBA00004141"/>
    </source>
</evidence>
<evidence type="ECO:0000313" key="7">
    <source>
        <dbReference type="Proteomes" id="UP001139648"/>
    </source>
</evidence>
<keyword evidence="2 5" id="KW-0812">Transmembrane</keyword>
<reference evidence="6" key="1">
    <citation type="submission" date="2022-06" db="EMBL/GenBank/DDBJ databases">
        <title>Sequencing the genomes of 1000 actinobacteria strains.</title>
        <authorList>
            <person name="Klenk H.-P."/>
        </authorList>
    </citation>
    <scope>NUCLEOTIDE SEQUENCE</scope>
    <source>
        <strain evidence="6">DSM 46694</strain>
    </source>
</reference>
<organism evidence="6 7">
    <name type="scientific">Nonomuraea thailandensis</name>
    <dbReference type="NCBI Taxonomy" id="1188745"/>
    <lineage>
        <taxon>Bacteria</taxon>
        <taxon>Bacillati</taxon>
        <taxon>Actinomycetota</taxon>
        <taxon>Actinomycetes</taxon>
        <taxon>Streptosporangiales</taxon>
        <taxon>Streptosporangiaceae</taxon>
        <taxon>Nonomuraea</taxon>
    </lineage>
</organism>
<dbReference type="PANTHER" id="PTHR23514:SF13">
    <property type="entry name" value="INNER MEMBRANE PROTEIN YBJJ"/>
    <property type="match status" value="1"/>
</dbReference>
<feature type="transmembrane region" description="Helical" evidence="5">
    <location>
        <begin position="42"/>
        <end position="65"/>
    </location>
</feature>
<dbReference type="RefSeq" id="WP_253747821.1">
    <property type="nucleotide sequence ID" value="NZ_BAABKA010000066.1"/>
</dbReference>
<evidence type="ECO:0000313" key="6">
    <source>
        <dbReference type="EMBL" id="MCP2360156.1"/>
    </source>
</evidence>
<feature type="transmembrane region" description="Helical" evidence="5">
    <location>
        <begin position="201"/>
        <end position="222"/>
    </location>
</feature>
<dbReference type="EMBL" id="JAMZEB010000002">
    <property type="protein sequence ID" value="MCP2360156.1"/>
    <property type="molecule type" value="Genomic_DNA"/>
</dbReference>
<sequence>MSAPVRARMAVSLLHVIMSMPIGGWAARVPEIRRQVGADDALWGLANTVPSLGNLVGVCAVVLLMGRVPSRLLGVAGAALVLLTVPLLAASGSFAAIVLGLSTWALVSFVMAVPMGALALDVQRRYGRPLMGGFDACFSAGTLAGGLTGTLAAALDVRPWAQFALTSALLGLCLAVTARWLPHEAGGRAGAPRGRFTRRALPLVTMAFLSGYVSESAVLWNAVYVSDTMGAGPVAGGVAYTVATTAGTVALLAVDRVTARLGIVRMVRSCALFAAGGFGLCLLLGTPVAAVAGFVLLAVGMAGVNPALYTMAGHQEGLSPSEGVSMVEFGQLPGASIVAPALIGALSGLAGLRLALTSVVVAVLLLGVLATRLRPVGGATW</sequence>
<dbReference type="AlphaFoldDB" id="A0A9X2GJR3"/>
<comment type="subcellular location">
    <subcellularLocation>
        <location evidence="1">Membrane</location>
        <topology evidence="1">Multi-pass membrane protein</topology>
    </subcellularLocation>
</comment>
<keyword evidence="3 5" id="KW-1133">Transmembrane helix</keyword>
<dbReference type="Proteomes" id="UP001139648">
    <property type="component" value="Unassembled WGS sequence"/>
</dbReference>
<dbReference type="GO" id="GO:0016020">
    <property type="term" value="C:membrane"/>
    <property type="evidence" value="ECO:0007669"/>
    <property type="project" value="UniProtKB-SubCell"/>
</dbReference>
<feature type="transmembrane region" description="Helical" evidence="5">
    <location>
        <begin position="132"/>
        <end position="154"/>
    </location>
</feature>
<keyword evidence="4 5" id="KW-0472">Membrane</keyword>
<dbReference type="GO" id="GO:0022857">
    <property type="term" value="F:transmembrane transporter activity"/>
    <property type="evidence" value="ECO:0007669"/>
    <property type="project" value="InterPro"/>
</dbReference>
<comment type="caution">
    <text evidence="6">The sequence shown here is derived from an EMBL/GenBank/DDBJ whole genome shotgun (WGS) entry which is preliminary data.</text>
</comment>
<dbReference type="SUPFAM" id="SSF103473">
    <property type="entry name" value="MFS general substrate transporter"/>
    <property type="match status" value="1"/>
</dbReference>
<feature type="transmembrane region" description="Helical" evidence="5">
    <location>
        <begin position="352"/>
        <end position="371"/>
    </location>
</feature>
<dbReference type="InterPro" id="IPR011701">
    <property type="entry name" value="MFS"/>
</dbReference>
<proteinExistence type="predicted"/>
<dbReference type="PANTHER" id="PTHR23514">
    <property type="entry name" value="BYPASS OF STOP CODON PROTEIN 6"/>
    <property type="match status" value="1"/>
</dbReference>
<evidence type="ECO:0000256" key="2">
    <source>
        <dbReference type="ARBA" id="ARBA00022692"/>
    </source>
</evidence>